<sequence length="93" mass="10208">GFIITSLMFVTLNKLYVGIVIASTLTIIIGLLDDYYDISPYLRFGLNLIISGIVIGFGLGIPFISNPFGGVIRLDTWRVTFQLFGATHSILPL</sequence>
<dbReference type="GO" id="GO:0016020">
    <property type="term" value="C:membrane"/>
    <property type="evidence" value="ECO:0007669"/>
    <property type="project" value="UniProtKB-SubCell"/>
</dbReference>
<keyword evidence="4 6" id="KW-1133">Transmembrane helix</keyword>
<dbReference type="Proteomes" id="UP000228762">
    <property type="component" value="Unassembled WGS sequence"/>
</dbReference>
<evidence type="ECO:0000256" key="6">
    <source>
        <dbReference type="SAM" id="Phobius"/>
    </source>
</evidence>
<accession>A0A2M7EJ24</accession>
<evidence type="ECO:0000313" key="8">
    <source>
        <dbReference type="Proteomes" id="UP000228762"/>
    </source>
</evidence>
<dbReference type="InterPro" id="IPR000715">
    <property type="entry name" value="Glycosyl_transferase_4"/>
</dbReference>
<evidence type="ECO:0000256" key="1">
    <source>
        <dbReference type="ARBA" id="ARBA00004141"/>
    </source>
</evidence>
<keyword evidence="2" id="KW-0808">Transferase</keyword>
<gene>
    <name evidence="7" type="ORF">COW57_04530</name>
</gene>
<evidence type="ECO:0000256" key="2">
    <source>
        <dbReference type="ARBA" id="ARBA00022679"/>
    </source>
</evidence>
<organism evidence="7 8">
    <name type="scientific">Candidatus Roizmanbacteria bacterium CG17_big_fil_post_rev_8_21_14_2_50_39_7</name>
    <dbReference type="NCBI Taxonomy" id="1974858"/>
    <lineage>
        <taxon>Bacteria</taxon>
        <taxon>Candidatus Roizmaniibacteriota</taxon>
    </lineage>
</organism>
<comment type="subcellular location">
    <subcellularLocation>
        <location evidence="1">Membrane</location>
        <topology evidence="1">Multi-pass membrane protein</topology>
    </subcellularLocation>
</comment>
<name>A0A2M7EJ24_9BACT</name>
<proteinExistence type="predicted"/>
<feature type="transmembrane region" description="Helical" evidence="6">
    <location>
        <begin position="44"/>
        <end position="64"/>
    </location>
</feature>
<keyword evidence="3 6" id="KW-0812">Transmembrane</keyword>
<protein>
    <submittedName>
        <fullName evidence="7">Uncharacterized protein</fullName>
    </submittedName>
</protein>
<comment type="caution">
    <text evidence="7">The sequence shown here is derived from an EMBL/GenBank/DDBJ whole genome shotgun (WGS) entry which is preliminary data.</text>
</comment>
<feature type="non-terminal residue" evidence="7">
    <location>
        <position position="1"/>
    </location>
</feature>
<evidence type="ECO:0000256" key="5">
    <source>
        <dbReference type="ARBA" id="ARBA00023136"/>
    </source>
</evidence>
<dbReference type="Pfam" id="PF00953">
    <property type="entry name" value="Glycos_transf_4"/>
    <property type="match status" value="1"/>
</dbReference>
<evidence type="ECO:0000313" key="7">
    <source>
        <dbReference type="EMBL" id="PIV70583.1"/>
    </source>
</evidence>
<keyword evidence="5 6" id="KW-0472">Membrane</keyword>
<dbReference type="GO" id="GO:0016780">
    <property type="term" value="F:phosphotransferase activity, for other substituted phosphate groups"/>
    <property type="evidence" value="ECO:0007669"/>
    <property type="project" value="InterPro"/>
</dbReference>
<dbReference type="AlphaFoldDB" id="A0A2M7EJ24"/>
<dbReference type="EMBL" id="PFEV01000211">
    <property type="protein sequence ID" value="PIV70583.1"/>
    <property type="molecule type" value="Genomic_DNA"/>
</dbReference>
<evidence type="ECO:0000256" key="4">
    <source>
        <dbReference type="ARBA" id="ARBA00022989"/>
    </source>
</evidence>
<reference evidence="8" key="1">
    <citation type="submission" date="2017-09" db="EMBL/GenBank/DDBJ databases">
        <title>Depth-based differentiation of microbial function through sediment-hosted aquifers and enrichment of novel symbionts in the deep terrestrial subsurface.</title>
        <authorList>
            <person name="Probst A.J."/>
            <person name="Ladd B."/>
            <person name="Jarett J.K."/>
            <person name="Geller-Mcgrath D.E."/>
            <person name="Sieber C.M.K."/>
            <person name="Emerson J.B."/>
            <person name="Anantharaman K."/>
            <person name="Thomas B.C."/>
            <person name="Malmstrom R."/>
            <person name="Stieglmeier M."/>
            <person name="Klingl A."/>
            <person name="Woyke T."/>
            <person name="Ryan C.M."/>
            <person name="Banfield J.F."/>
        </authorList>
    </citation>
    <scope>NUCLEOTIDE SEQUENCE [LARGE SCALE GENOMIC DNA]</scope>
</reference>
<feature type="non-terminal residue" evidence="7">
    <location>
        <position position="93"/>
    </location>
</feature>
<evidence type="ECO:0000256" key="3">
    <source>
        <dbReference type="ARBA" id="ARBA00022692"/>
    </source>
</evidence>
<feature type="transmembrane region" description="Helical" evidence="6">
    <location>
        <begin position="15"/>
        <end position="32"/>
    </location>
</feature>